<evidence type="ECO:0000256" key="1">
    <source>
        <dbReference type="SAM" id="MobiDB-lite"/>
    </source>
</evidence>
<accession>A0A7J8H0U5</accession>
<proteinExistence type="predicted"/>
<dbReference type="Proteomes" id="UP000593571">
    <property type="component" value="Unassembled WGS sequence"/>
</dbReference>
<keyword evidence="3" id="KW-1185">Reference proteome</keyword>
<evidence type="ECO:0000313" key="3">
    <source>
        <dbReference type="Proteomes" id="UP000593571"/>
    </source>
</evidence>
<sequence length="186" mass="19291">MGGGPAGTEGLGLAGPALARKPCVCLLCGQVSRHQLRSRPLASPPPPCPVSTVFTLTRIRNAHVISHLQLSKRDPEAQVGSSCADAAWGVRMGALQPASPRARQPCREPWLLPAGWPRLQPRWLPGSGVGAGISCFADSPLSHRPLGRPPPTLGLWGPGFWTAARPPGGLEPGPGHAPCGRSAGLT</sequence>
<feature type="region of interest" description="Disordered" evidence="1">
    <location>
        <begin position="166"/>
        <end position="186"/>
    </location>
</feature>
<name>A0A7J8H0U5_ROUAE</name>
<comment type="caution">
    <text evidence="2">The sequence shown here is derived from an EMBL/GenBank/DDBJ whole genome shotgun (WGS) entry which is preliminary data.</text>
</comment>
<dbReference type="AlphaFoldDB" id="A0A7J8H0U5"/>
<evidence type="ECO:0000313" key="2">
    <source>
        <dbReference type="EMBL" id="KAF6465720.1"/>
    </source>
</evidence>
<organism evidence="2 3">
    <name type="scientific">Rousettus aegyptiacus</name>
    <name type="common">Egyptian fruit bat</name>
    <name type="synonym">Pteropus aegyptiacus</name>
    <dbReference type="NCBI Taxonomy" id="9407"/>
    <lineage>
        <taxon>Eukaryota</taxon>
        <taxon>Metazoa</taxon>
        <taxon>Chordata</taxon>
        <taxon>Craniata</taxon>
        <taxon>Vertebrata</taxon>
        <taxon>Euteleostomi</taxon>
        <taxon>Mammalia</taxon>
        <taxon>Eutheria</taxon>
        <taxon>Laurasiatheria</taxon>
        <taxon>Chiroptera</taxon>
        <taxon>Yinpterochiroptera</taxon>
        <taxon>Pteropodoidea</taxon>
        <taxon>Pteropodidae</taxon>
        <taxon>Rousettinae</taxon>
        <taxon>Rousettus</taxon>
    </lineage>
</organism>
<dbReference type="EMBL" id="JACASE010000005">
    <property type="protein sequence ID" value="KAF6465720.1"/>
    <property type="molecule type" value="Genomic_DNA"/>
</dbReference>
<gene>
    <name evidence="2" type="ORF">HJG63_011143</name>
</gene>
<reference evidence="2 3" key="1">
    <citation type="journal article" date="2020" name="Nature">
        <title>Six reference-quality genomes reveal evolution of bat adaptations.</title>
        <authorList>
            <person name="Jebb D."/>
            <person name="Huang Z."/>
            <person name="Pippel M."/>
            <person name="Hughes G.M."/>
            <person name="Lavrichenko K."/>
            <person name="Devanna P."/>
            <person name="Winkler S."/>
            <person name="Jermiin L.S."/>
            <person name="Skirmuntt E.C."/>
            <person name="Katzourakis A."/>
            <person name="Burkitt-Gray L."/>
            <person name="Ray D.A."/>
            <person name="Sullivan K.A.M."/>
            <person name="Roscito J.G."/>
            <person name="Kirilenko B.M."/>
            <person name="Davalos L.M."/>
            <person name="Corthals A.P."/>
            <person name="Power M.L."/>
            <person name="Jones G."/>
            <person name="Ransome R.D."/>
            <person name="Dechmann D.K.N."/>
            <person name="Locatelli A.G."/>
            <person name="Puechmaille S.J."/>
            <person name="Fedrigo O."/>
            <person name="Jarvis E.D."/>
            <person name="Hiller M."/>
            <person name="Vernes S.C."/>
            <person name="Myers E.W."/>
            <person name="Teeling E.C."/>
        </authorList>
    </citation>
    <scope>NUCLEOTIDE SEQUENCE [LARGE SCALE GENOMIC DNA]</scope>
    <source>
        <strain evidence="2">MRouAeg1</strain>
        <tissue evidence="2">Muscle</tissue>
    </source>
</reference>
<protein>
    <submittedName>
        <fullName evidence="2">Uncharacterized protein</fullName>
    </submittedName>
</protein>